<feature type="compositionally biased region" description="Low complexity" evidence="1">
    <location>
        <begin position="216"/>
        <end position="232"/>
    </location>
</feature>
<reference evidence="2" key="2">
    <citation type="submission" date="2018-05" db="EMBL/GenBank/DDBJ databases">
        <title>OpunRS2 (Oryza punctata Reference Sequence Version 2).</title>
        <authorList>
            <person name="Zhang J."/>
            <person name="Kudrna D."/>
            <person name="Lee S."/>
            <person name="Talag J."/>
            <person name="Welchert J."/>
            <person name="Wing R.A."/>
        </authorList>
    </citation>
    <scope>NUCLEOTIDE SEQUENCE [LARGE SCALE GENOMIC DNA]</scope>
</reference>
<feature type="region of interest" description="Disordered" evidence="1">
    <location>
        <begin position="178"/>
        <end position="344"/>
    </location>
</feature>
<dbReference type="HOGENOM" id="CLU_807470_0_0_1"/>
<protein>
    <submittedName>
        <fullName evidence="2">Uncharacterized protein</fullName>
    </submittedName>
</protein>
<accession>A0A0E0MNL4</accession>
<evidence type="ECO:0000313" key="3">
    <source>
        <dbReference type="Proteomes" id="UP000026962"/>
    </source>
</evidence>
<organism evidence="2">
    <name type="scientific">Oryza punctata</name>
    <name type="common">Red rice</name>
    <dbReference type="NCBI Taxonomy" id="4537"/>
    <lineage>
        <taxon>Eukaryota</taxon>
        <taxon>Viridiplantae</taxon>
        <taxon>Streptophyta</taxon>
        <taxon>Embryophyta</taxon>
        <taxon>Tracheophyta</taxon>
        <taxon>Spermatophyta</taxon>
        <taxon>Magnoliopsida</taxon>
        <taxon>Liliopsida</taxon>
        <taxon>Poales</taxon>
        <taxon>Poaceae</taxon>
        <taxon>BOP clade</taxon>
        <taxon>Oryzoideae</taxon>
        <taxon>Oryzeae</taxon>
        <taxon>Oryzinae</taxon>
        <taxon>Oryza</taxon>
    </lineage>
</organism>
<dbReference type="Proteomes" id="UP000026962">
    <property type="component" value="Chromosome 12"/>
</dbReference>
<proteinExistence type="predicted"/>
<dbReference type="EnsemblPlants" id="OPUNC12G14290.2">
    <property type="protein sequence ID" value="OPUNC12G14290.2"/>
    <property type="gene ID" value="OPUNC12G14290"/>
</dbReference>
<feature type="compositionally biased region" description="Pro residues" evidence="1">
    <location>
        <begin position="233"/>
        <end position="245"/>
    </location>
</feature>
<reference evidence="2" key="1">
    <citation type="submission" date="2015-04" db="UniProtKB">
        <authorList>
            <consortium name="EnsemblPlants"/>
        </authorList>
    </citation>
    <scope>IDENTIFICATION</scope>
</reference>
<name>A0A0E0MNL4_ORYPU</name>
<evidence type="ECO:0000313" key="2">
    <source>
        <dbReference type="EnsemblPlants" id="OPUNC12G14290.2"/>
    </source>
</evidence>
<sequence>MRRRRIRWQTVARRARVRERLVLSKIPLRRRRRTGCRSPRRGVRWRRRRRRWRQFPSIPRHRWRRRSPPPSPVRRPQRRRWIRWRRLCLLIRRRRGCPVVRRLRWRWRGWRRLCPLARRPRRRLPWGRRRWRRRRAFAPVRGIRWRWGLGWIRRWKRFRRRHWCSPIRGIGRSHRECGRRRGQWFQRGRQRRCSAGQSPVAPARTDSPPAKRPAHARPMAASASARATQQMAPRPPKPPVYPKPTNPVSNRSATPSVAELTMPAPPPARSPVINPSASTRPPTPAGAQGVEAAYAHKAEECTAVTQSDDSGEGEGGAEFSRLCDPAGGGLQQDRTRRHPQDQGK</sequence>
<keyword evidence="3" id="KW-1185">Reference proteome</keyword>
<dbReference type="Gramene" id="OPUNC12G14290.2">
    <property type="protein sequence ID" value="OPUNC12G14290.2"/>
    <property type="gene ID" value="OPUNC12G14290"/>
</dbReference>
<evidence type="ECO:0000256" key="1">
    <source>
        <dbReference type="SAM" id="MobiDB-lite"/>
    </source>
</evidence>
<dbReference type="AlphaFoldDB" id="A0A0E0MNL4"/>
<feature type="compositionally biased region" description="Basic residues" evidence="1">
    <location>
        <begin position="178"/>
        <end position="192"/>
    </location>
</feature>